<dbReference type="Proteomes" id="UP000655443">
    <property type="component" value="Unassembled WGS sequence"/>
</dbReference>
<name>A0A919D960_9ACTN</name>
<accession>A0A919D960</accession>
<keyword evidence="3" id="KW-1133">Transmembrane helix</keyword>
<keyword evidence="1" id="KW-0418">Kinase</keyword>
<reference evidence="5" key="2">
    <citation type="submission" date="2020-09" db="EMBL/GenBank/DDBJ databases">
        <authorList>
            <person name="Sun Q."/>
            <person name="Ohkuma M."/>
        </authorList>
    </citation>
    <scope>NUCLEOTIDE SEQUENCE</scope>
    <source>
        <strain evidence="5">JCM 4714</strain>
    </source>
</reference>
<dbReference type="Pfam" id="PF13581">
    <property type="entry name" value="HATPase_c_2"/>
    <property type="match status" value="1"/>
</dbReference>
<feature type="domain" description="Histidine kinase/HSP90-like ATPase" evidence="4">
    <location>
        <begin position="142"/>
        <end position="239"/>
    </location>
</feature>
<evidence type="ECO:0000256" key="3">
    <source>
        <dbReference type="SAM" id="Phobius"/>
    </source>
</evidence>
<reference evidence="5" key="1">
    <citation type="journal article" date="2014" name="Int. J. Syst. Evol. Microbiol.">
        <title>Complete genome sequence of Corynebacterium casei LMG S-19264T (=DSM 44701T), isolated from a smear-ripened cheese.</title>
        <authorList>
            <consortium name="US DOE Joint Genome Institute (JGI-PGF)"/>
            <person name="Walter F."/>
            <person name="Albersmeier A."/>
            <person name="Kalinowski J."/>
            <person name="Ruckert C."/>
        </authorList>
    </citation>
    <scope>NUCLEOTIDE SEQUENCE</scope>
    <source>
        <strain evidence="5">JCM 4714</strain>
    </source>
</reference>
<dbReference type="CDD" id="cd16936">
    <property type="entry name" value="HATPase_RsbW-like"/>
    <property type="match status" value="1"/>
</dbReference>
<keyword evidence="1" id="KW-0723">Serine/threonine-protein kinase</keyword>
<feature type="transmembrane region" description="Helical" evidence="3">
    <location>
        <begin position="15"/>
        <end position="37"/>
    </location>
</feature>
<gene>
    <name evidence="5" type="ORF">GCM10010339_87280</name>
</gene>
<evidence type="ECO:0000256" key="1">
    <source>
        <dbReference type="ARBA" id="ARBA00022527"/>
    </source>
</evidence>
<evidence type="ECO:0000313" key="5">
    <source>
        <dbReference type="EMBL" id="GHE14793.1"/>
    </source>
</evidence>
<keyword evidence="3" id="KW-0812">Transmembrane</keyword>
<keyword evidence="6" id="KW-1185">Reference proteome</keyword>
<dbReference type="GO" id="GO:0004674">
    <property type="term" value="F:protein serine/threonine kinase activity"/>
    <property type="evidence" value="ECO:0007669"/>
    <property type="project" value="UniProtKB-KW"/>
</dbReference>
<organism evidence="5 6">
    <name type="scientific">Streptomyces alanosinicus</name>
    <dbReference type="NCBI Taxonomy" id="68171"/>
    <lineage>
        <taxon>Bacteria</taxon>
        <taxon>Bacillati</taxon>
        <taxon>Actinomycetota</taxon>
        <taxon>Actinomycetes</taxon>
        <taxon>Kitasatosporales</taxon>
        <taxon>Streptomycetaceae</taxon>
        <taxon>Streptomyces</taxon>
    </lineage>
</organism>
<feature type="transmembrane region" description="Helical" evidence="3">
    <location>
        <begin position="284"/>
        <end position="305"/>
    </location>
</feature>
<proteinExistence type="predicted"/>
<dbReference type="EMBL" id="BMVG01000054">
    <property type="protein sequence ID" value="GHE14793.1"/>
    <property type="molecule type" value="Genomic_DNA"/>
</dbReference>
<dbReference type="InterPro" id="IPR050267">
    <property type="entry name" value="Anti-sigma-factor_SerPK"/>
</dbReference>
<comment type="caution">
    <text evidence="5">The sequence shown here is derived from an EMBL/GenBank/DDBJ whole genome shotgun (WGS) entry which is preliminary data.</text>
</comment>
<feature type="compositionally biased region" description="Low complexity" evidence="2">
    <location>
        <begin position="96"/>
        <end position="113"/>
    </location>
</feature>
<evidence type="ECO:0000256" key="2">
    <source>
        <dbReference type="SAM" id="MobiDB-lite"/>
    </source>
</evidence>
<evidence type="ECO:0000259" key="4">
    <source>
        <dbReference type="Pfam" id="PF13581"/>
    </source>
</evidence>
<dbReference type="PANTHER" id="PTHR35526">
    <property type="entry name" value="ANTI-SIGMA-F FACTOR RSBW-RELATED"/>
    <property type="match status" value="1"/>
</dbReference>
<protein>
    <recommendedName>
        <fullName evidence="4">Histidine kinase/HSP90-like ATPase domain-containing protein</fullName>
    </recommendedName>
</protein>
<dbReference type="AlphaFoldDB" id="A0A919D960"/>
<dbReference type="InterPro" id="IPR003594">
    <property type="entry name" value="HATPase_dom"/>
</dbReference>
<dbReference type="Gene3D" id="3.30.565.10">
    <property type="entry name" value="Histidine kinase-like ATPase, C-terminal domain"/>
    <property type="match status" value="1"/>
</dbReference>
<keyword evidence="3" id="KW-0472">Membrane</keyword>
<feature type="region of interest" description="Disordered" evidence="2">
    <location>
        <begin position="73"/>
        <end position="120"/>
    </location>
</feature>
<evidence type="ECO:0000313" key="6">
    <source>
        <dbReference type="Proteomes" id="UP000655443"/>
    </source>
</evidence>
<dbReference type="PANTHER" id="PTHR35526:SF3">
    <property type="entry name" value="ANTI-SIGMA-F FACTOR RSBW"/>
    <property type="match status" value="1"/>
</dbReference>
<keyword evidence="1" id="KW-0808">Transferase</keyword>
<sequence>MTSSKPPRRTRITEAVITIALVGLVVLAFGVALVHTLRSHRGKERQRTPWPPAVAEPVLTHREVRLLTLAHQPPRGGRAMRTAHADDLDSPHTHPRAPLAASSSRAARGRSVSDPVLRSRHRRAVRVHEADDGTLVVTEVLPREPDSVPKARRLVREALEAWELTQLTDAAELIISELSANAVQHTRYPAFRVKVQRGHDGRVRLAVIDKSTTEPVLRPMDDEAEEGRGLALVAAVAQEWGTDPLGWGKRVWANLEVLEPSEQQQPRWLPDEVRIWHTHRAQALYLLALLAVMGALVILIVNGHYPAQTGGDIR</sequence>
<feature type="compositionally biased region" description="Basic and acidic residues" evidence="2">
    <location>
        <begin position="83"/>
        <end position="92"/>
    </location>
</feature>
<dbReference type="InterPro" id="IPR036890">
    <property type="entry name" value="HATPase_C_sf"/>
</dbReference>